<organism evidence="1 2">
    <name type="scientific">Aliiglaciecola litoralis</name>
    <dbReference type="NCBI Taxonomy" id="582857"/>
    <lineage>
        <taxon>Bacteria</taxon>
        <taxon>Pseudomonadati</taxon>
        <taxon>Pseudomonadota</taxon>
        <taxon>Gammaproteobacteria</taxon>
        <taxon>Alteromonadales</taxon>
        <taxon>Alteromonadaceae</taxon>
        <taxon>Aliiglaciecola</taxon>
    </lineage>
</organism>
<keyword evidence="2" id="KW-1185">Reference proteome</keyword>
<evidence type="ECO:0000313" key="2">
    <source>
        <dbReference type="Proteomes" id="UP001500359"/>
    </source>
</evidence>
<comment type="caution">
    <text evidence="1">The sequence shown here is derived from an EMBL/GenBank/DDBJ whole genome shotgun (WGS) entry which is preliminary data.</text>
</comment>
<gene>
    <name evidence="1" type="ORF">GCM10009114_02150</name>
</gene>
<reference evidence="2" key="1">
    <citation type="journal article" date="2019" name="Int. J. Syst. Evol. Microbiol.">
        <title>The Global Catalogue of Microorganisms (GCM) 10K type strain sequencing project: providing services to taxonomists for standard genome sequencing and annotation.</title>
        <authorList>
            <consortium name="The Broad Institute Genomics Platform"/>
            <consortium name="The Broad Institute Genome Sequencing Center for Infectious Disease"/>
            <person name="Wu L."/>
            <person name="Ma J."/>
        </authorList>
    </citation>
    <scope>NUCLEOTIDE SEQUENCE [LARGE SCALE GENOMIC DNA]</scope>
    <source>
        <strain evidence="2">JCM 15896</strain>
    </source>
</reference>
<accession>A0ABP3WPN9</accession>
<dbReference type="RefSeq" id="WP_343855753.1">
    <property type="nucleotide sequence ID" value="NZ_BAAAFD010000001.1"/>
</dbReference>
<protein>
    <submittedName>
        <fullName evidence="1">Uncharacterized protein</fullName>
    </submittedName>
</protein>
<evidence type="ECO:0000313" key="1">
    <source>
        <dbReference type="EMBL" id="GAA0852409.1"/>
    </source>
</evidence>
<sequence length="101" mass="11550">MPYCGTAIKLEAPITAREILSMFAKEQCNANQAHPLDERQFNIDGGLNDVRAIQQDDARIYGFFCRYDIDVSRTEAKIHAFARDHAFECKLVDIEEVRKVS</sequence>
<dbReference type="EMBL" id="BAAAFD010000001">
    <property type="protein sequence ID" value="GAA0852409.1"/>
    <property type="molecule type" value="Genomic_DNA"/>
</dbReference>
<proteinExistence type="predicted"/>
<dbReference type="Proteomes" id="UP001500359">
    <property type="component" value="Unassembled WGS sequence"/>
</dbReference>
<name>A0ABP3WPN9_9ALTE</name>